<dbReference type="PANTHER" id="PTHR32089:SF112">
    <property type="entry name" value="LYSOZYME-LIKE PROTEIN-RELATED"/>
    <property type="match status" value="1"/>
</dbReference>
<dbReference type="Gene3D" id="6.10.340.10">
    <property type="match status" value="1"/>
</dbReference>
<dbReference type="InterPro" id="IPR004090">
    <property type="entry name" value="Chemotax_Me-accpt_rcpt"/>
</dbReference>
<dbReference type="PROSITE" id="PS50111">
    <property type="entry name" value="CHEMOTAXIS_TRANSDUC_2"/>
    <property type="match status" value="1"/>
</dbReference>
<sequence length="564" mass="61311">MKSIKAKILTVLLSITIAFGALISYSIYSLHSTTDSYSKLIDNEGQIRNNMQVVVSESVKQSLSVRGLIVSTALKNEEEFNKAKDEIDTRLHTSQQLITKQQDKDTMNHLLALNNDFKTQFDDMNTLVKNGGTEKEAINYWQMKVYPVGQEMMKTAQTYATKVAEDMEKQNELNNKHTSQVFIFMIILTAIAIIAAMLASMIFARIMSEPIKRVTEATQRVANGDLTVATLDIRSKDEVGALTTAFNQMVENLRGLVQTVSESSEHVASSSEQLMASSDQTSKATEQITSSIQEVASGSRMQEEYIDENKRALEEMSIGVSRVAEATHSVAELSDNATQIAQIGQQSIEQVITQMSQISTSTNDTAQRIHSLNNRSAAIADIVSVITDISDQTNLLALNAAIEAARAGEHGKGFAVVADEVRHLAEQSKQSADDIAKLIAEIQSDTKQAVVAMTRGSEDVSAGMKAVSQAGTGFNKINEAVVHISGQIMDITAVAQQMSASATHIVDAMQQIATLSQDASGNSESVAAASEEQLASMQEVTAAAESLSQRAESLLREMHFFKIQ</sequence>
<keyword evidence="4 6" id="KW-0807">Transducer</keyword>
<comment type="similarity">
    <text evidence="5">Belongs to the methyl-accepting chemotaxis (MCP) protein family.</text>
</comment>
<keyword evidence="2" id="KW-1003">Cell membrane</keyword>
<dbReference type="Pfam" id="PF00015">
    <property type="entry name" value="MCPsignal"/>
    <property type="match status" value="1"/>
</dbReference>
<comment type="caution">
    <text evidence="10">The sequence shown here is derived from an EMBL/GenBank/DDBJ whole genome shotgun (WGS) entry which is preliminary data.</text>
</comment>
<proteinExistence type="inferred from homology"/>
<comment type="subcellular location">
    <subcellularLocation>
        <location evidence="1">Cell membrane</location>
    </subcellularLocation>
</comment>
<keyword evidence="7" id="KW-0812">Transmembrane</keyword>
<gene>
    <name evidence="10" type="ORF">ACFSY7_16840</name>
</gene>
<evidence type="ECO:0000256" key="1">
    <source>
        <dbReference type="ARBA" id="ARBA00004236"/>
    </source>
</evidence>
<dbReference type="PRINTS" id="PR00260">
    <property type="entry name" value="CHEMTRNSDUCR"/>
</dbReference>
<dbReference type="SUPFAM" id="SSF58104">
    <property type="entry name" value="Methyl-accepting chemotaxis protein (MCP) signaling domain"/>
    <property type="match status" value="1"/>
</dbReference>
<evidence type="ECO:0000259" key="8">
    <source>
        <dbReference type="PROSITE" id="PS50111"/>
    </source>
</evidence>
<evidence type="ECO:0000256" key="6">
    <source>
        <dbReference type="PROSITE-ProRule" id="PRU00284"/>
    </source>
</evidence>
<feature type="transmembrane region" description="Helical" evidence="7">
    <location>
        <begin position="181"/>
        <end position="204"/>
    </location>
</feature>
<accession>A0ABW5Y4F1</accession>
<evidence type="ECO:0000256" key="3">
    <source>
        <dbReference type="ARBA" id="ARBA00023136"/>
    </source>
</evidence>
<evidence type="ECO:0000256" key="7">
    <source>
        <dbReference type="SAM" id="Phobius"/>
    </source>
</evidence>
<keyword evidence="3 7" id="KW-0472">Membrane</keyword>
<evidence type="ECO:0000313" key="11">
    <source>
        <dbReference type="Proteomes" id="UP001597568"/>
    </source>
</evidence>
<keyword evidence="11" id="KW-1185">Reference proteome</keyword>
<keyword evidence="7" id="KW-1133">Transmembrane helix</keyword>
<dbReference type="InterPro" id="IPR004089">
    <property type="entry name" value="MCPsignal_dom"/>
</dbReference>
<dbReference type="PANTHER" id="PTHR32089">
    <property type="entry name" value="METHYL-ACCEPTING CHEMOTAXIS PROTEIN MCPB"/>
    <property type="match status" value="1"/>
</dbReference>
<organism evidence="10 11">
    <name type="scientific">Kurthia populi</name>
    <dbReference type="NCBI Taxonomy" id="1562132"/>
    <lineage>
        <taxon>Bacteria</taxon>
        <taxon>Bacillati</taxon>
        <taxon>Bacillota</taxon>
        <taxon>Bacilli</taxon>
        <taxon>Bacillales</taxon>
        <taxon>Caryophanaceae</taxon>
        <taxon>Kurthia</taxon>
    </lineage>
</organism>
<feature type="domain" description="Methyl-accepting transducer" evidence="8">
    <location>
        <begin position="277"/>
        <end position="513"/>
    </location>
</feature>
<dbReference type="RefSeq" id="WP_380148809.1">
    <property type="nucleotide sequence ID" value="NZ_JBHUOR010000135.1"/>
</dbReference>
<dbReference type="SMART" id="SM00304">
    <property type="entry name" value="HAMP"/>
    <property type="match status" value="1"/>
</dbReference>
<dbReference type="InterPro" id="IPR003660">
    <property type="entry name" value="HAMP_dom"/>
</dbReference>
<dbReference type="EMBL" id="JBHUOR010000135">
    <property type="protein sequence ID" value="MFD2870160.1"/>
    <property type="molecule type" value="Genomic_DNA"/>
</dbReference>
<dbReference type="CDD" id="cd11386">
    <property type="entry name" value="MCP_signal"/>
    <property type="match status" value="1"/>
</dbReference>
<dbReference type="Gene3D" id="1.10.287.950">
    <property type="entry name" value="Methyl-accepting chemotaxis protein"/>
    <property type="match status" value="1"/>
</dbReference>
<reference evidence="11" key="1">
    <citation type="journal article" date="2019" name="Int. J. Syst. Evol. Microbiol.">
        <title>The Global Catalogue of Microorganisms (GCM) 10K type strain sequencing project: providing services to taxonomists for standard genome sequencing and annotation.</title>
        <authorList>
            <consortium name="The Broad Institute Genomics Platform"/>
            <consortium name="The Broad Institute Genome Sequencing Center for Infectious Disease"/>
            <person name="Wu L."/>
            <person name="Ma J."/>
        </authorList>
    </citation>
    <scope>NUCLEOTIDE SEQUENCE [LARGE SCALE GENOMIC DNA]</scope>
    <source>
        <strain evidence="11">KCTC 33522</strain>
    </source>
</reference>
<feature type="domain" description="HAMP" evidence="9">
    <location>
        <begin position="205"/>
        <end position="258"/>
    </location>
</feature>
<name>A0ABW5Y4F1_9BACL</name>
<evidence type="ECO:0000256" key="5">
    <source>
        <dbReference type="ARBA" id="ARBA00029447"/>
    </source>
</evidence>
<dbReference type="Pfam" id="PF00672">
    <property type="entry name" value="HAMP"/>
    <property type="match status" value="1"/>
</dbReference>
<protein>
    <submittedName>
        <fullName evidence="10">Methyl-accepting chemotaxis protein</fullName>
    </submittedName>
</protein>
<dbReference type="CDD" id="cd06225">
    <property type="entry name" value="HAMP"/>
    <property type="match status" value="1"/>
</dbReference>
<evidence type="ECO:0000256" key="2">
    <source>
        <dbReference type="ARBA" id="ARBA00022475"/>
    </source>
</evidence>
<evidence type="ECO:0000259" key="9">
    <source>
        <dbReference type="PROSITE" id="PS50885"/>
    </source>
</evidence>
<dbReference type="SMART" id="SM00283">
    <property type="entry name" value="MA"/>
    <property type="match status" value="1"/>
</dbReference>
<dbReference type="Proteomes" id="UP001597568">
    <property type="component" value="Unassembled WGS sequence"/>
</dbReference>
<evidence type="ECO:0000256" key="4">
    <source>
        <dbReference type="ARBA" id="ARBA00023224"/>
    </source>
</evidence>
<evidence type="ECO:0000313" key="10">
    <source>
        <dbReference type="EMBL" id="MFD2870160.1"/>
    </source>
</evidence>
<dbReference type="PROSITE" id="PS50885">
    <property type="entry name" value="HAMP"/>
    <property type="match status" value="1"/>
</dbReference>